<dbReference type="EMBL" id="JWZT01003733">
    <property type="protein sequence ID" value="KII65754.1"/>
    <property type="molecule type" value="Genomic_DNA"/>
</dbReference>
<keyword evidence="1" id="KW-1133">Transmembrane helix</keyword>
<sequence>MKCHSYDSKTEISISGCNISLALLTTSLTSNYSLGYKFKFNKNTKYEFFEYLIEMTPDSTFTVTFNKLNIYFQGSTKKCSKPDPKTQNITVIEVQLDSTDLIYPCGSDDTEETTPPEIYDDKQNIDTQRIGYWSIIIIVFLAAIISLLVISIMHRQKNAKRKLMLDKFGHKVMC</sequence>
<accession>A0A0C2IK29</accession>
<name>A0A0C2IK29_THEKT</name>
<proteinExistence type="predicted"/>
<reference evidence="2 3" key="1">
    <citation type="journal article" date="2014" name="Genome Biol. Evol.">
        <title>The genome of the myxosporean Thelohanellus kitauei shows adaptations to nutrient acquisition within its fish host.</title>
        <authorList>
            <person name="Yang Y."/>
            <person name="Xiong J."/>
            <person name="Zhou Z."/>
            <person name="Huo F."/>
            <person name="Miao W."/>
            <person name="Ran C."/>
            <person name="Liu Y."/>
            <person name="Zhang J."/>
            <person name="Feng J."/>
            <person name="Wang M."/>
            <person name="Wang M."/>
            <person name="Wang L."/>
            <person name="Yao B."/>
        </authorList>
    </citation>
    <scope>NUCLEOTIDE SEQUENCE [LARGE SCALE GENOMIC DNA]</scope>
    <source>
        <strain evidence="2">Wuqing</strain>
    </source>
</reference>
<keyword evidence="3" id="KW-1185">Reference proteome</keyword>
<keyword evidence="1" id="KW-0472">Membrane</keyword>
<evidence type="ECO:0000256" key="1">
    <source>
        <dbReference type="SAM" id="Phobius"/>
    </source>
</evidence>
<evidence type="ECO:0000313" key="2">
    <source>
        <dbReference type="EMBL" id="KII65754.1"/>
    </source>
</evidence>
<keyword evidence="1" id="KW-0812">Transmembrane</keyword>
<dbReference type="Proteomes" id="UP000031668">
    <property type="component" value="Unassembled WGS sequence"/>
</dbReference>
<evidence type="ECO:0000313" key="3">
    <source>
        <dbReference type="Proteomes" id="UP000031668"/>
    </source>
</evidence>
<feature type="transmembrane region" description="Helical" evidence="1">
    <location>
        <begin position="130"/>
        <end position="153"/>
    </location>
</feature>
<comment type="caution">
    <text evidence="2">The sequence shown here is derived from an EMBL/GenBank/DDBJ whole genome shotgun (WGS) entry which is preliminary data.</text>
</comment>
<organism evidence="2 3">
    <name type="scientific">Thelohanellus kitauei</name>
    <name type="common">Myxosporean</name>
    <dbReference type="NCBI Taxonomy" id="669202"/>
    <lineage>
        <taxon>Eukaryota</taxon>
        <taxon>Metazoa</taxon>
        <taxon>Cnidaria</taxon>
        <taxon>Myxozoa</taxon>
        <taxon>Myxosporea</taxon>
        <taxon>Bivalvulida</taxon>
        <taxon>Platysporina</taxon>
        <taxon>Myxobolidae</taxon>
        <taxon>Thelohanellus</taxon>
    </lineage>
</organism>
<protein>
    <submittedName>
        <fullName evidence="2">Uncharacterized protein</fullName>
    </submittedName>
</protein>
<gene>
    <name evidence="2" type="ORF">RF11_04387</name>
</gene>
<dbReference type="AlphaFoldDB" id="A0A0C2IK29"/>